<dbReference type="InterPro" id="IPR016039">
    <property type="entry name" value="Thiolase-like"/>
</dbReference>
<dbReference type="InterPro" id="IPR036291">
    <property type="entry name" value="NAD(P)-bd_dom_sf"/>
</dbReference>
<dbReference type="InterPro" id="IPR041068">
    <property type="entry name" value="HTH_51"/>
</dbReference>
<dbReference type="SUPFAM" id="SSF47336">
    <property type="entry name" value="ACP-like"/>
    <property type="match status" value="3"/>
</dbReference>
<dbReference type="InterPro" id="IPR050091">
    <property type="entry name" value="PKS_NRPS_Biosynth_Enz"/>
</dbReference>
<dbReference type="STRING" id="1230097.A0A423W3C5"/>
<dbReference type="SMART" id="SM00825">
    <property type="entry name" value="PKS_KS"/>
    <property type="match status" value="1"/>
</dbReference>
<evidence type="ECO:0000256" key="3">
    <source>
        <dbReference type="ARBA" id="ARBA00022679"/>
    </source>
</evidence>
<feature type="region of interest" description="C-terminal hotdog fold" evidence="6">
    <location>
        <begin position="1573"/>
        <end position="1732"/>
    </location>
</feature>
<dbReference type="InterPro" id="IPR057326">
    <property type="entry name" value="KR_dom"/>
</dbReference>
<dbReference type="InterPro" id="IPR014031">
    <property type="entry name" value="Ketoacyl_synth_C"/>
</dbReference>
<dbReference type="Pfam" id="PF00109">
    <property type="entry name" value="ketoacyl-synt"/>
    <property type="match status" value="1"/>
</dbReference>
<dbReference type="CDD" id="cd02440">
    <property type="entry name" value="AdoMet_MTases"/>
    <property type="match status" value="1"/>
</dbReference>
<dbReference type="InParanoid" id="A0A423W3C5"/>
<dbReference type="PROSITE" id="PS50075">
    <property type="entry name" value="CARRIER"/>
    <property type="match status" value="3"/>
</dbReference>
<dbReference type="GO" id="GO:0016491">
    <property type="term" value="F:oxidoreductase activity"/>
    <property type="evidence" value="ECO:0007669"/>
    <property type="project" value="UniProtKB-KW"/>
</dbReference>
<dbReference type="InterPro" id="IPR001031">
    <property type="entry name" value="Thioesterase"/>
</dbReference>
<dbReference type="PROSITE" id="PS00606">
    <property type="entry name" value="KS3_1"/>
    <property type="match status" value="1"/>
</dbReference>
<dbReference type="InterPro" id="IPR014043">
    <property type="entry name" value="Acyl_transferase_dom"/>
</dbReference>
<dbReference type="SUPFAM" id="SSF51735">
    <property type="entry name" value="NAD(P)-binding Rossmann-fold domains"/>
    <property type="match status" value="2"/>
</dbReference>
<evidence type="ECO:0000259" key="9">
    <source>
        <dbReference type="PROSITE" id="PS52004"/>
    </source>
</evidence>
<dbReference type="Gene3D" id="3.10.129.110">
    <property type="entry name" value="Polyketide synthase dehydratase"/>
    <property type="match status" value="1"/>
</dbReference>
<dbReference type="InterPro" id="IPR018201">
    <property type="entry name" value="Ketoacyl_synth_AS"/>
</dbReference>
<keyword evidence="2" id="KW-0597">Phosphoprotein</keyword>
<dbReference type="Pfam" id="PF00698">
    <property type="entry name" value="Acyl_transf_1"/>
    <property type="match status" value="1"/>
</dbReference>
<dbReference type="Pfam" id="PF02801">
    <property type="entry name" value="Ketoacyl-synt_C"/>
    <property type="match status" value="1"/>
</dbReference>
<dbReference type="Pfam" id="PF00550">
    <property type="entry name" value="PP-binding"/>
    <property type="match status" value="3"/>
</dbReference>
<feature type="domain" description="Carrier" evidence="8">
    <location>
        <begin position="1983"/>
        <end position="2060"/>
    </location>
</feature>
<feature type="active site" description="Proton donor; for dehydratase activity" evidence="6">
    <location>
        <position position="1638"/>
    </location>
</feature>
<dbReference type="SMART" id="SM00822">
    <property type="entry name" value="PKS_KR"/>
    <property type="match status" value="1"/>
</dbReference>
<dbReference type="Gene3D" id="3.40.47.10">
    <property type="match status" value="1"/>
</dbReference>
<keyword evidence="12" id="KW-1185">Reference proteome</keyword>
<evidence type="ECO:0000256" key="1">
    <source>
        <dbReference type="ARBA" id="ARBA00022450"/>
    </source>
</evidence>
<dbReference type="InterPro" id="IPR036736">
    <property type="entry name" value="ACP-like_sf"/>
</dbReference>
<protein>
    <submittedName>
        <fullName evidence="11">Uncharacterized protein</fullName>
    </submittedName>
</protein>
<feature type="compositionally biased region" description="Polar residues" evidence="7">
    <location>
        <begin position="1775"/>
        <end position="1786"/>
    </location>
</feature>
<dbReference type="Pfam" id="PF00975">
    <property type="entry name" value="Thioesterase"/>
    <property type="match status" value="1"/>
</dbReference>
<dbReference type="Gene3D" id="3.40.50.150">
    <property type="entry name" value="Vaccinia Virus protein VP39"/>
    <property type="match status" value="1"/>
</dbReference>
<dbReference type="Gene3D" id="3.40.50.1820">
    <property type="entry name" value="alpha/beta hydrolase"/>
    <property type="match status" value="1"/>
</dbReference>
<feature type="region of interest" description="N-terminal hotdog fold" evidence="6">
    <location>
        <begin position="1422"/>
        <end position="1549"/>
    </location>
</feature>
<dbReference type="InterPro" id="IPR042104">
    <property type="entry name" value="PKS_dehydratase_sf"/>
</dbReference>
<dbReference type="InterPro" id="IPR001227">
    <property type="entry name" value="Ac_transferase_dom_sf"/>
</dbReference>
<dbReference type="GO" id="GO:0004312">
    <property type="term" value="F:fatty acid synthase activity"/>
    <property type="evidence" value="ECO:0007669"/>
    <property type="project" value="TreeGrafter"/>
</dbReference>
<dbReference type="Gene3D" id="1.10.1200.10">
    <property type="entry name" value="ACP-like"/>
    <property type="match status" value="3"/>
</dbReference>
<dbReference type="GO" id="GO:0031177">
    <property type="term" value="F:phosphopantetheine binding"/>
    <property type="evidence" value="ECO:0007669"/>
    <property type="project" value="InterPro"/>
</dbReference>
<dbReference type="SUPFAM" id="SSF52151">
    <property type="entry name" value="FabD/lysophospholipase-like"/>
    <property type="match status" value="1"/>
</dbReference>
<dbReference type="Pfam" id="PF18558">
    <property type="entry name" value="HTH_51"/>
    <property type="match status" value="1"/>
</dbReference>
<dbReference type="CDD" id="cd05274">
    <property type="entry name" value="KR_FAS_SDR_x"/>
    <property type="match status" value="1"/>
</dbReference>
<feature type="domain" description="PKS/mFAS DH" evidence="10">
    <location>
        <begin position="1422"/>
        <end position="1732"/>
    </location>
</feature>
<dbReference type="SMART" id="SM00824">
    <property type="entry name" value="PKS_TE"/>
    <property type="match status" value="1"/>
</dbReference>
<dbReference type="InterPro" id="IPR014030">
    <property type="entry name" value="Ketoacyl_synth_N"/>
</dbReference>
<dbReference type="GO" id="GO:0044550">
    <property type="term" value="P:secondary metabolite biosynthetic process"/>
    <property type="evidence" value="ECO:0007669"/>
    <property type="project" value="UniProtKB-ARBA"/>
</dbReference>
<dbReference type="SUPFAM" id="SSF53474">
    <property type="entry name" value="alpha/beta-Hydrolases"/>
    <property type="match status" value="1"/>
</dbReference>
<evidence type="ECO:0000259" key="8">
    <source>
        <dbReference type="PROSITE" id="PS50075"/>
    </source>
</evidence>
<dbReference type="Proteomes" id="UP000285146">
    <property type="component" value="Unassembled WGS sequence"/>
</dbReference>
<evidence type="ECO:0000313" key="11">
    <source>
        <dbReference type="EMBL" id="ROV97820.1"/>
    </source>
</evidence>
<evidence type="ECO:0000256" key="7">
    <source>
        <dbReference type="SAM" id="MobiDB-lite"/>
    </source>
</evidence>
<evidence type="ECO:0000313" key="12">
    <source>
        <dbReference type="Proteomes" id="UP000285146"/>
    </source>
</evidence>
<dbReference type="GO" id="GO:0006633">
    <property type="term" value="P:fatty acid biosynthetic process"/>
    <property type="evidence" value="ECO:0007669"/>
    <property type="project" value="InterPro"/>
</dbReference>
<dbReference type="SUPFAM" id="SSF53901">
    <property type="entry name" value="Thiolase-like"/>
    <property type="match status" value="1"/>
</dbReference>
<gene>
    <name evidence="11" type="ORF">VPNG_08650</name>
</gene>
<evidence type="ECO:0000256" key="6">
    <source>
        <dbReference type="PROSITE-ProRule" id="PRU01363"/>
    </source>
</evidence>
<keyword evidence="4" id="KW-0560">Oxidoreductase</keyword>
<dbReference type="OrthoDB" id="329835at2759"/>
<dbReference type="SMART" id="SM00827">
    <property type="entry name" value="PKS_AT"/>
    <property type="match status" value="1"/>
</dbReference>
<evidence type="ECO:0000256" key="5">
    <source>
        <dbReference type="ARBA" id="ARBA00023268"/>
    </source>
</evidence>
<dbReference type="InterPro" id="IPR016035">
    <property type="entry name" value="Acyl_Trfase/lysoPLipase"/>
</dbReference>
<dbReference type="PANTHER" id="PTHR43775">
    <property type="entry name" value="FATTY ACID SYNTHASE"/>
    <property type="match status" value="1"/>
</dbReference>
<dbReference type="InterPro" id="IPR020802">
    <property type="entry name" value="TesA-like"/>
</dbReference>
<dbReference type="Gene3D" id="3.30.70.3290">
    <property type="match status" value="1"/>
</dbReference>
<keyword evidence="5" id="KW-0511">Multifunctional enzyme</keyword>
<dbReference type="Gene3D" id="3.40.366.10">
    <property type="entry name" value="Malonyl-Coenzyme A Acyl Carrier Protein, domain 2"/>
    <property type="match status" value="1"/>
</dbReference>
<feature type="domain" description="Carrier" evidence="8">
    <location>
        <begin position="1889"/>
        <end position="1966"/>
    </location>
</feature>
<dbReference type="Pfam" id="PF08242">
    <property type="entry name" value="Methyltransf_12"/>
    <property type="match status" value="1"/>
</dbReference>
<name>A0A423W3C5_9PEZI</name>
<evidence type="ECO:0000256" key="2">
    <source>
        <dbReference type="ARBA" id="ARBA00022553"/>
    </source>
</evidence>
<keyword evidence="1" id="KW-0596">Phosphopantetheine</keyword>
<dbReference type="EMBL" id="LKEB01000063">
    <property type="protein sequence ID" value="ROV97820.1"/>
    <property type="molecule type" value="Genomic_DNA"/>
</dbReference>
<reference evidence="11 12" key="1">
    <citation type="submission" date="2015-09" db="EMBL/GenBank/DDBJ databases">
        <title>Host preference determinants of Valsa canker pathogens revealed by comparative genomics.</title>
        <authorList>
            <person name="Yin Z."/>
            <person name="Huang L."/>
        </authorList>
    </citation>
    <scope>NUCLEOTIDE SEQUENCE [LARGE SCALE GENOMIC DNA]</scope>
    <source>
        <strain evidence="11 12">SXYLt</strain>
    </source>
</reference>
<dbReference type="InterPro" id="IPR013968">
    <property type="entry name" value="PKS_KR"/>
</dbReference>
<evidence type="ECO:0000259" key="10">
    <source>
        <dbReference type="PROSITE" id="PS52019"/>
    </source>
</evidence>
<dbReference type="Pfam" id="PF08659">
    <property type="entry name" value="KR"/>
    <property type="match status" value="1"/>
</dbReference>
<dbReference type="InterPro" id="IPR020806">
    <property type="entry name" value="PKS_PP-bd"/>
</dbReference>
<dbReference type="SMART" id="SM00823">
    <property type="entry name" value="PKS_PP"/>
    <property type="match status" value="2"/>
</dbReference>
<dbReference type="InterPro" id="IPR029063">
    <property type="entry name" value="SAM-dependent_MTases_sf"/>
</dbReference>
<dbReference type="PROSITE" id="PS52019">
    <property type="entry name" value="PKS_MFAS_DH"/>
    <property type="match status" value="1"/>
</dbReference>
<dbReference type="InterPro" id="IPR020841">
    <property type="entry name" value="PKS_Beta-ketoAc_synthase_dom"/>
</dbReference>
<dbReference type="GO" id="GO:0004315">
    <property type="term" value="F:3-oxoacyl-[acyl-carrier-protein] synthase activity"/>
    <property type="evidence" value="ECO:0007669"/>
    <property type="project" value="InterPro"/>
</dbReference>
<keyword evidence="3" id="KW-0808">Transferase</keyword>
<dbReference type="Gene3D" id="3.40.50.720">
    <property type="entry name" value="NAD(P)-binding Rossmann-like Domain"/>
    <property type="match status" value="1"/>
</dbReference>
<dbReference type="InterPro" id="IPR029058">
    <property type="entry name" value="AB_hydrolase_fold"/>
</dbReference>
<dbReference type="InterPro" id="IPR013217">
    <property type="entry name" value="Methyltransf_12"/>
</dbReference>
<dbReference type="InterPro" id="IPR049900">
    <property type="entry name" value="PKS_mFAS_DH"/>
</dbReference>
<dbReference type="InterPro" id="IPR009081">
    <property type="entry name" value="PP-bd_ACP"/>
</dbReference>
<dbReference type="PROSITE" id="PS52004">
    <property type="entry name" value="KS3_2"/>
    <property type="match status" value="1"/>
</dbReference>
<feature type="active site" description="Proton acceptor; for dehydratase activity" evidence="6">
    <location>
        <position position="1455"/>
    </location>
</feature>
<feature type="domain" description="Carrier" evidence="8">
    <location>
        <begin position="1786"/>
        <end position="1863"/>
    </location>
</feature>
<proteinExistence type="predicted"/>
<comment type="caution">
    <text evidence="11">The sequence shown here is derived from an EMBL/GenBank/DDBJ whole genome shotgun (WGS) entry which is preliminary data.</text>
</comment>
<accession>A0A423W3C5</accession>
<feature type="domain" description="Ketosynthase family 3 (KS3)" evidence="9">
    <location>
        <begin position="493"/>
        <end position="911"/>
    </location>
</feature>
<feature type="region of interest" description="Disordered" evidence="7">
    <location>
        <begin position="1742"/>
        <end position="1787"/>
    </location>
</feature>
<organism evidence="11 12">
    <name type="scientific">Cytospora leucostoma</name>
    <dbReference type="NCBI Taxonomy" id="1230097"/>
    <lineage>
        <taxon>Eukaryota</taxon>
        <taxon>Fungi</taxon>
        <taxon>Dikarya</taxon>
        <taxon>Ascomycota</taxon>
        <taxon>Pezizomycotina</taxon>
        <taxon>Sordariomycetes</taxon>
        <taxon>Sordariomycetidae</taxon>
        <taxon>Diaporthales</taxon>
        <taxon>Cytosporaceae</taxon>
        <taxon>Cytospora</taxon>
    </lineage>
</organism>
<evidence type="ECO:0000256" key="4">
    <source>
        <dbReference type="ARBA" id="ARBA00023002"/>
    </source>
</evidence>
<dbReference type="CDD" id="cd00833">
    <property type="entry name" value="PKS"/>
    <property type="match status" value="1"/>
</dbReference>
<dbReference type="PANTHER" id="PTHR43775:SF21">
    <property type="entry name" value="NON-REDUCING POLYKETIDE SYNTHASE AUSA-RELATED"/>
    <property type="match status" value="1"/>
</dbReference>
<dbReference type="SUPFAM" id="SSF53335">
    <property type="entry name" value="S-adenosyl-L-methionine-dependent methyltransferases"/>
    <property type="match status" value="1"/>
</dbReference>
<sequence length="2767" mass="297970">MDTNGLIHRVEWTPATLTEEPLNFENVVFLVSDREPNATVSAFQEQLAGEGYKTALVSDVTGLETLLSPGTIVVHIPHAAQTKDDIYGAVTTSCNTLIAAAQQLQSLNKQSQYDGNKSPKLISLATRDFGTGDLVCGSLYGLARVLKSEAADLFGGLFEEDQGQFPTRAIQHAQGFDIVRVCEGVAQTASLQSIEDEPNSKTKQLSLNPDGTYLITGGTGGMGLEIASWMQQHGARNLILVSRSGLPPVLPGTGEPASKDAKELVSRISDLKSKGATVHVLAVDVGQPGADSILRQSIDSLHVPPIKGVVHAAGTADYHTLERCAPSEVASVLAPKVLGALNIDSLFPIGTLDFLFFTSSIGQLVGFPGQLSYAPANAFLDALAAYRRRQGDNSTSIQWTSWRGVGLMAQSKSATRMITRGMQARGIDTISKDEAFAAWDRIASLESDHAAVVRAVEVEAFDPPRHPILRDITPRKGEDRWKASATSNIAYPEHAVAVVGMSCRTAAGDTPEDLWQVIQKGISLEREIDMGTAGTKGKLWGNFLSNSDSFDHQFFKKTKREAAALDPHQLLLLETTYHALESAGWLGNGQDREAETHERSESSHTTACFIGMNSPDYPLNLACHPASPYTGFGMLRAFVAGRLSHYFGWTGPSHVIDTACSSGMVAIHQACRAIQLGECTRAVAGGVNLMTNTVLTEAMRVGGFLNETGPCKTFDARADGYCRGEAVGVVVLKPLHRALADGDEIHGVLLSTGNNQNINSTSITNPVLESQSSLYRDVLARAGVNPADVSYVEAHGTGTRAGDPVEVQGIRQVLGGENRHSTLHIGAVKPNVGHSESASGVVSLIKVLLMMKYGKITPQANFQTLNPNIGALEPDRMAISTSLQDWRDNLRLAVVNSYGASGNNAAAVVAPPPPPSSRTSPAVPTPSLSALPVYVSAASKASLSAYLAKLRDRFEAASPGVAPHLAFALATKQNHHLQHVFSTTVTSLDDLKAQLSDPERNTTIAPQQPKPVVLLFSGQNGNIVQSAKPLYDSSLLFRTHLHRCDEVMQSLGLPSLFPSALQGIQGDSDIVLRHALMFSIQYSCGMSWIDSGVKPQAVCGHSFGEWAALTVSGAMTLEAGLKLVTGVLENMLTLSSRAEIIQRLWGEDTGSMIAIETNLVSTNRTPAEYIKPFYEEHPDVKLDIACYNGPDCFVVAGRTPDIELLESYLIPKKSGGEKLRFKVLKGMHAYHSVMADSIVDESAKLSASIPFQDPILPFESCHKDIWAGPGSNVIARNTRGPVYFTQAISRIVDRLGSCTFLESGFGGPIITMARNALPVHQTQAQHSFVAIASKDPVRSLADAAVSLWRSGQSDVQFWPFHKSQRSSYRSIDLPPYEFEKHSHWLQYTGLSSDKASGQSSVEQATATSGVCPHCSKTISDEPYIVQDKSRSQGTDTAVFKIDPRNKRYRALVGGHAVVGSPICPAAMYLELASHGVLLLQGPETSKTTPELSAKALAIKAPLGLDTQRAIELTLKKKTTGAWDFELSSKKNGKPTSHATGVIYLQGSSSIIEKEQDERDKWARLTSLLKDDADTDALRGRLIYKIFGKMAKYSPPYRGVRYLAGKGDEGAGDIDMPADELGIASGSPNDTIGSPVVMDNFLQVPGAFMHSLRSAGDDEGDDSAMSYICTGMGSAGPLNTIPGNGKYGAYTRILRESKKETLLDLFAFDKESKKIVWYARELSFTKVPRNSLVKALAGANPDMKLNEQPASQSKATPAARPDSLTPKSAPSKGPSVVQTKPSRTETNPVDAVLSSIREVLSKSLEVPIEEVTKQALLEDLGADSLVMSEILTGISDKLRVELSIEDFATVTDVASLCLLVSTRRGDHGVAAASDGDNEARPEPDLVAADDANSGWQDTILRILSQSLDVPVAEMKKDSRLEDLGADSLVSGEIIGNLNEAFGLDISSVEFASLTDVASLYGMIAGALKVDPVQIATNSDPVQVATNSDWQDTILRILSQSLDVPVEEMQLDSRLEDLGADSLVSGEIIGNLNEAFGLDIESVEFTSLTDVASLYGMIAGALNVDPVQIATPSSSGASPTSASFSGSVTALSANTGTTTPTTTIKTVPSQDNTGFIHTAFQETRRSFDAHAKDTGYIGYWDEVYPRQLDTVVAFIVEAFDKLGCPIKDFKQGGRLPPLPETLPMFHREVPRLWEILEEAGVVEKGEDGFLRGPEPLQSSNAGKKSAKELSTDLISDFPKYASTHGLPDILGPHLAECLTGKADPVSLLFGSEKGRKLLQDYYSDAPDLRAATLVLCDFISAAIHAHKPENNEPFRVLEVGAGTGGTTKHLIPLLQATGIPFTYTFTELSVSLLARARKTTFKDVQQMDFLKLNIEEEPPEHLLGQYHAVVSTNCVHATRDLRRSLTNIHKLVRPDGGCVALSEVTQKLPWYDLVWGLLDGWWLFEDGREYALQSPWAWERAMRDAGFAHVDWSEGATRESRGIRIICGMTGEPERPCPAKATSTLLHRGTSGARSLFLLPDGFGSGAVFGALQPSLGSLTDTSVYVLNSPFLRNKPGPERLPALEELAAAYVAEIKRRQPVGPYLLGGYSIGGLVAFEAARQLLEDGSKVEKLVLIDTACPTYATAMPDALVGFLTTIADKPSNATADGAQKLPPITNDHFKLAMQQLQAYKVSDLPGRKAQQIPQVVLVSARAGVDKQDTVPRPRVLPDEQRLVDWFLDDRKDEDAPYGWNELLGGVTVIRAEGHHFSMMGSPMVDGWGRELAGLLGV</sequence>